<evidence type="ECO:0000256" key="1">
    <source>
        <dbReference type="SAM" id="MobiDB-lite"/>
    </source>
</evidence>
<sequence length="239" mass="27219">MDSFGVMRGKVLPLIILDLVKDSRVLGQYWLWRISGPRDGFSMEMEARDRATLLRRTISNRSFSSLPISYTSSSSVLKSETITSPYPLKGRDVVLDLESRRQYEELRRDIRKLGGRIVDTVDENKLPKREGQLLSPEDSDPHSSPGREKSVKSGKSVKHYESKEHSMTATRPGVYDEVDMYIGAVVDYVICPAAPLSIRLPDITPKEEPIFRNDGIQDFEYSLRTDKCSLRFCRTAKNL</sequence>
<reference evidence="2 3" key="2">
    <citation type="submission" date="2018-11" db="EMBL/GenBank/DDBJ databases">
        <authorList>
            <consortium name="Pathogen Informatics"/>
        </authorList>
    </citation>
    <scope>NUCLEOTIDE SEQUENCE [LARGE SCALE GENOMIC DNA]</scope>
    <source>
        <strain evidence="2 3">Costa Rica</strain>
    </source>
</reference>
<organism evidence="4">
    <name type="scientific">Angiostrongylus costaricensis</name>
    <name type="common">Nematode worm</name>
    <dbReference type="NCBI Taxonomy" id="334426"/>
    <lineage>
        <taxon>Eukaryota</taxon>
        <taxon>Metazoa</taxon>
        <taxon>Ecdysozoa</taxon>
        <taxon>Nematoda</taxon>
        <taxon>Chromadorea</taxon>
        <taxon>Rhabditida</taxon>
        <taxon>Rhabditina</taxon>
        <taxon>Rhabditomorpha</taxon>
        <taxon>Strongyloidea</taxon>
        <taxon>Metastrongylidae</taxon>
        <taxon>Angiostrongylus</taxon>
    </lineage>
</organism>
<reference evidence="4" key="1">
    <citation type="submission" date="2016-04" db="UniProtKB">
        <authorList>
            <consortium name="WormBaseParasite"/>
        </authorList>
    </citation>
    <scope>IDENTIFICATION</scope>
</reference>
<evidence type="ECO:0000313" key="4">
    <source>
        <dbReference type="WBParaSite" id="ACOC_0000751001-mRNA-1"/>
    </source>
</evidence>
<feature type="region of interest" description="Disordered" evidence="1">
    <location>
        <begin position="124"/>
        <end position="168"/>
    </location>
</feature>
<dbReference type="EMBL" id="UYYA01004047">
    <property type="protein sequence ID" value="VDM59096.1"/>
    <property type="molecule type" value="Genomic_DNA"/>
</dbReference>
<dbReference type="Proteomes" id="UP000267027">
    <property type="component" value="Unassembled WGS sequence"/>
</dbReference>
<dbReference type="OrthoDB" id="21380at2759"/>
<gene>
    <name evidence="2" type="ORF">ACOC_LOCUS7511</name>
</gene>
<evidence type="ECO:0000313" key="3">
    <source>
        <dbReference type="Proteomes" id="UP000267027"/>
    </source>
</evidence>
<proteinExistence type="predicted"/>
<keyword evidence="3" id="KW-1185">Reference proteome</keyword>
<accession>A0A158PIF7</accession>
<protein>
    <submittedName>
        <fullName evidence="4">Zf-CHCC domain-containing protein</fullName>
    </submittedName>
</protein>
<feature type="compositionally biased region" description="Basic and acidic residues" evidence="1">
    <location>
        <begin position="139"/>
        <end position="151"/>
    </location>
</feature>
<dbReference type="AlphaFoldDB" id="A0A158PIF7"/>
<evidence type="ECO:0000313" key="2">
    <source>
        <dbReference type="EMBL" id="VDM59096.1"/>
    </source>
</evidence>
<name>A0A158PIF7_ANGCS</name>
<dbReference type="WBParaSite" id="ACOC_0000751001-mRNA-1">
    <property type="protein sequence ID" value="ACOC_0000751001-mRNA-1"/>
    <property type="gene ID" value="ACOC_0000751001"/>
</dbReference>